<organism evidence="2 3">
    <name type="scientific">Candidatus Pseudobacter hemicellulosilyticus</name>
    <dbReference type="NCBI Taxonomy" id="3121375"/>
    <lineage>
        <taxon>Bacteria</taxon>
        <taxon>Pseudomonadati</taxon>
        <taxon>Bacteroidota</taxon>
        <taxon>Chitinophagia</taxon>
        <taxon>Chitinophagales</taxon>
        <taxon>Chitinophagaceae</taxon>
        <taxon>Pseudobacter</taxon>
    </lineage>
</organism>
<gene>
    <name evidence="2" type="ORF">P0Y53_14265</name>
</gene>
<evidence type="ECO:0000313" key="3">
    <source>
        <dbReference type="Proteomes" id="UP001220610"/>
    </source>
</evidence>
<reference evidence="2" key="1">
    <citation type="submission" date="2023-03" db="EMBL/GenBank/DDBJ databases">
        <title>Andean soil-derived lignocellulolytic bacterial consortium as a source of novel taxa and putative plastic-active enzymes.</title>
        <authorList>
            <person name="Diaz-Garcia L."/>
            <person name="Chuvochina M."/>
            <person name="Feuerriegel G."/>
            <person name="Bunk B."/>
            <person name="Sproer C."/>
            <person name="Streit W.R."/>
            <person name="Rodriguez L.M."/>
            <person name="Overmann J."/>
            <person name="Jimenez D.J."/>
        </authorList>
    </citation>
    <scope>NUCLEOTIDE SEQUENCE</scope>
    <source>
        <strain evidence="2">MAG 7</strain>
    </source>
</reference>
<feature type="transmembrane region" description="Helical" evidence="1">
    <location>
        <begin position="175"/>
        <end position="197"/>
    </location>
</feature>
<feature type="transmembrane region" description="Helical" evidence="1">
    <location>
        <begin position="239"/>
        <end position="256"/>
    </location>
</feature>
<evidence type="ECO:0000313" key="2">
    <source>
        <dbReference type="EMBL" id="WEK33653.1"/>
    </source>
</evidence>
<evidence type="ECO:0000256" key="1">
    <source>
        <dbReference type="SAM" id="Phobius"/>
    </source>
</evidence>
<dbReference type="GO" id="GO:0020037">
    <property type="term" value="F:heme binding"/>
    <property type="evidence" value="ECO:0007669"/>
    <property type="project" value="InterPro"/>
</dbReference>
<keyword evidence="1" id="KW-0812">Transmembrane</keyword>
<dbReference type="AlphaFoldDB" id="A0AAJ5WNJ9"/>
<feature type="transmembrane region" description="Helical" evidence="1">
    <location>
        <begin position="209"/>
        <end position="227"/>
    </location>
</feature>
<dbReference type="SUPFAM" id="SSF81442">
    <property type="entry name" value="Cytochrome c oxidase subunit I-like"/>
    <property type="match status" value="1"/>
</dbReference>
<dbReference type="EMBL" id="CP119311">
    <property type="protein sequence ID" value="WEK33653.1"/>
    <property type="molecule type" value="Genomic_DNA"/>
</dbReference>
<sequence>MQYTTRFFTRFALLLLLLAIVAGVAASFAYLIPGWFNERLPFHKLRPVHASAALFWVITGAAACVSYYSKRTSTAFMWIWMTTIVVIFLNYIFNNYGGREYWEFPVWLNLPLLVAWILFLLSFVRRIPGKAPVYAWMWTSGILFFLVTFLEQNLYNIPWFRESFLREVTVQWKANGAMVGAWNQMINGVSVFLLVALSGKPELGQTKKAYFLFFLGLFNMMFNWGHHVYNVPNNNWMRHVAYAVSMTEWVIILIIIRDFRKSLSTARKFENLVVYRFISSAEIWVAANLLLALFMSIPAINRYTHGTHITVAHAMGTTIGINTMLLLAGFGYMLRIDSVGEGTKQLIRICITINNICLGVFWLALIAAGWVKGYLSVGHPETLFSDVMAAVNPYLQIFTGAGLGVMIALAIITVLYLKHSGRREMPAREL</sequence>
<feature type="transmembrane region" description="Helical" evidence="1">
    <location>
        <begin position="312"/>
        <end position="334"/>
    </location>
</feature>
<feature type="transmembrane region" description="Helical" evidence="1">
    <location>
        <begin position="391"/>
        <end position="417"/>
    </location>
</feature>
<accession>A0AAJ5WNJ9</accession>
<proteinExistence type="predicted"/>
<protein>
    <submittedName>
        <fullName evidence="2">Cbb3-type cytochrome c oxidase subunit I</fullName>
    </submittedName>
</protein>
<dbReference type="GO" id="GO:0016020">
    <property type="term" value="C:membrane"/>
    <property type="evidence" value="ECO:0007669"/>
    <property type="project" value="InterPro"/>
</dbReference>
<dbReference type="GO" id="GO:0004129">
    <property type="term" value="F:cytochrome-c oxidase activity"/>
    <property type="evidence" value="ECO:0007669"/>
    <property type="project" value="InterPro"/>
</dbReference>
<feature type="transmembrane region" description="Helical" evidence="1">
    <location>
        <begin position="105"/>
        <end position="124"/>
    </location>
</feature>
<dbReference type="Pfam" id="PF00115">
    <property type="entry name" value="COX1"/>
    <property type="match status" value="1"/>
</dbReference>
<dbReference type="InterPro" id="IPR036927">
    <property type="entry name" value="Cyt_c_oxase-like_su1_sf"/>
</dbReference>
<dbReference type="Gene3D" id="1.20.210.10">
    <property type="entry name" value="Cytochrome c oxidase-like, subunit I domain"/>
    <property type="match status" value="1"/>
</dbReference>
<dbReference type="Proteomes" id="UP001220610">
    <property type="component" value="Chromosome"/>
</dbReference>
<feature type="transmembrane region" description="Helical" evidence="1">
    <location>
        <begin position="48"/>
        <end position="68"/>
    </location>
</feature>
<keyword evidence="1" id="KW-1133">Transmembrane helix</keyword>
<dbReference type="GO" id="GO:0009060">
    <property type="term" value="P:aerobic respiration"/>
    <property type="evidence" value="ECO:0007669"/>
    <property type="project" value="InterPro"/>
</dbReference>
<feature type="transmembrane region" description="Helical" evidence="1">
    <location>
        <begin position="75"/>
        <end position="93"/>
    </location>
</feature>
<feature type="transmembrane region" description="Helical" evidence="1">
    <location>
        <begin position="277"/>
        <end position="300"/>
    </location>
</feature>
<dbReference type="InterPro" id="IPR000883">
    <property type="entry name" value="Cyt_C_Oxase_1"/>
</dbReference>
<name>A0AAJ5WNJ9_9BACT</name>
<feature type="transmembrane region" description="Helical" evidence="1">
    <location>
        <begin position="346"/>
        <end position="371"/>
    </location>
</feature>
<keyword evidence="1" id="KW-0472">Membrane</keyword>
<feature type="transmembrane region" description="Helical" evidence="1">
    <location>
        <begin position="12"/>
        <end position="36"/>
    </location>
</feature>
<feature type="transmembrane region" description="Helical" evidence="1">
    <location>
        <begin position="136"/>
        <end position="155"/>
    </location>
</feature>